<proteinExistence type="predicted"/>
<evidence type="ECO:0000259" key="1">
    <source>
        <dbReference type="PROSITE" id="PS51340"/>
    </source>
</evidence>
<dbReference type="OrthoDB" id="1550913at2"/>
<dbReference type="PROSITE" id="PS51340">
    <property type="entry name" value="MOSC"/>
    <property type="match status" value="1"/>
</dbReference>
<dbReference type="InterPro" id="IPR052716">
    <property type="entry name" value="MOSC_domain"/>
</dbReference>
<dbReference type="GO" id="GO:0003824">
    <property type="term" value="F:catalytic activity"/>
    <property type="evidence" value="ECO:0007669"/>
    <property type="project" value="InterPro"/>
</dbReference>
<gene>
    <name evidence="2" type="ORF">SAMN05216258_111132</name>
</gene>
<name>A0A1I3MJC1_9RHOB</name>
<dbReference type="AlphaFoldDB" id="A0A1I3MJC1"/>
<dbReference type="RefSeq" id="WP_092864134.1">
    <property type="nucleotide sequence ID" value="NZ_FOQH01000011.1"/>
</dbReference>
<accession>A0A1I3MJC1</accession>
<evidence type="ECO:0000313" key="3">
    <source>
        <dbReference type="Proteomes" id="UP000199377"/>
    </source>
</evidence>
<dbReference type="Proteomes" id="UP000199377">
    <property type="component" value="Unassembled WGS sequence"/>
</dbReference>
<dbReference type="InterPro" id="IPR011037">
    <property type="entry name" value="Pyrv_Knase-like_insert_dom_sf"/>
</dbReference>
<dbReference type="InterPro" id="IPR005302">
    <property type="entry name" value="MoCF_Sase_C"/>
</dbReference>
<dbReference type="PANTHER" id="PTHR36930:SF1">
    <property type="entry name" value="MOSC DOMAIN-CONTAINING PROTEIN"/>
    <property type="match status" value="1"/>
</dbReference>
<dbReference type="Pfam" id="PF03473">
    <property type="entry name" value="MOSC"/>
    <property type="match status" value="1"/>
</dbReference>
<dbReference type="STRING" id="1114924.SAMN05216258_111132"/>
<evidence type="ECO:0000313" key="2">
    <source>
        <dbReference type="EMBL" id="SFI97089.1"/>
    </source>
</evidence>
<dbReference type="Gene3D" id="2.40.33.20">
    <property type="entry name" value="PK beta-barrel domain-like"/>
    <property type="match status" value="1"/>
</dbReference>
<dbReference type="PANTHER" id="PTHR36930">
    <property type="entry name" value="METAL-SULFUR CLUSTER BIOSYNTHESIS PROTEINS YUAD-RELATED"/>
    <property type="match status" value="1"/>
</dbReference>
<keyword evidence="3" id="KW-1185">Reference proteome</keyword>
<dbReference type="GO" id="GO:0030151">
    <property type="term" value="F:molybdenum ion binding"/>
    <property type="evidence" value="ECO:0007669"/>
    <property type="project" value="InterPro"/>
</dbReference>
<dbReference type="EMBL" id="FOQH01000011">
    <property type="protein sequence ID" value="SFI97089.1"/>
    <property type="molecule type" value="Genomic_DNA"/>
</dbReference>
<feature type="domain" description="MOSC" evidence="1">
    <location>
        <begin position="24"/>
        <end position="156"/>
    </location>
</feature>
<sequence>MQGRLAEMIARHAGPGRVRWIGLRPARRGPVIEVEAAEIGASGLVGDHARPGARAVTLIQAEHLDPVRALARAPEAGFADLRRNLAVAGINLAALRGRRVQLGGAVLRIAGPCAPCSRMEAALGPGGHSAMRGHGGMTAEVLVPGALRLGDAVIPLDDSAAP</sequence>
<organism evidence="2 3">
    <name type="scientific">Albimonas pacifica</name>
    <dbReference type="NCBI Taxonomy" id="1114924"/>
    <lineage>
        <taxon>Bacteria</taxon>
        <taxon>Pseudomonadati</taxon>
        <taxon>Pseudomonadota</taxon>
        <taxon>Alphaproteobacteria</taxon>
        <taxon>Rhodobacterales</taxon>
        <taxon>Paracoccaceae</taxon>
        <taxon>Albimonas</taxon>
    </lineage>
</organism>
<dbReference type="SUPFAM" id="SSF50800">
    <property type="entry name" value="PK beta-barrel domain-like"/>
    <property type="match status" value="1"/>
</dbReference>
<dbReference type="GO" id="GO:0030170">
    <property type="term" value="F:pyridoxal phosphate binding"/>
    <property type="evidence" value="ECO:0007669"/>
    <property type="project" value="InterPro"/>
</dbReference>
<reference evidence="2 3" key="1">
    <citation type="submission" date="2016-10" db="EMBL/GenBank/DDBJ databases">
        <authorList>
            <person name="de Groot N.N."/>
        </authorList>
    </citation>
    <scope>NUCLEOTIDE SEQUENCE [LARGE SCALE GENOMIC DNA]</scope>
    <source>
        <strain evidence="2 3">CGMCC 1.11030</strain>
    </source>
</reference>
<protein>
    <submittedName>
        <fullName evidence="2">MOSC domain-containing protein</fullName>
    </submittedName>
</protein>